<dbReference type="CDD" id="cd04216">
    <property type="entry name" value="Phytocyanin"/>
    <property type="match status" value="1"/>
</dbReference>
<accession>A0A444XR58</accession>
<evidence type="ECO:0000256" key="4">
    <source>
        <dbReference type="ARBA" id="ARBA00023008"/>
    </source>
</evidence>
<dbReference type="OrthoDB" id="581242at2759"/>
<dbReference type="PANTHER" id="PTHR33021:SF70">
    <property type="entry name" value="PHYTOCYANIN DOMAIN-CONTAINING PROTEIN"/>
    <property type="match status" value="1"/>
</dbReference>
<evidence type="ECO:0000256" key="3">
    <source>
        <dbReference type="ARBA" id="ARBA00022982"/>
    </source>
</evidence>
<dbReference type="InterPro" id="IPR039391">
    <property type="entry name" value="Phytocyanin-like"/>
</dbReference>
<keyword evidence="1" id="KW-0813">Transport</keyword>
<dbReference type="AlphaFoldDB" id="A0A444XR58"/>
<keyword evidence="7" id="KW-0732">Signal</keyword>
<feature type="compositionally biased region" description="Polar residues" evidence="6">
    <location>
        <begin position="140"/>
        <end position="161"/>
    </location>
</feature>
<evidence type="ECO:0000256" key="7">
    <source>
        <dbReference type="SAM" id="SignalP"/>
    </source>
</evidence>
<dbReference type="GO" id="GO:0005886">
    <property type="term" value="C:plasma membrane"/>
    <property type="evidence" value="ECO:0007669"/>
    <property type="project" value="TreeGrafter"/>
</dbReference>
<reference evidence="9 12" key="2">
    <citation type="submission" date="2020-01" db="EMBL/GenBank/DDBJ databases">
        <title>Genome sequence of Arachis hypogaea, cultivar Shitouqi.</title>
        <authorList>
            <person name="Zhuang W."/>
            <person name="Chen H."/>
            <person name="Varshney R."/>
            <person name="Wang D."/>
            <person name="Ming R."/>
        </authorList>
    </citation>
    <scope>NUCLEOTIDE SEQUENCE [LARGE SCALE GENOMIC DNA]</scope>
    <source>
        <tissue evidence="9">Young leaf</tissue>
    </source>
</reference>
<dbReference type="Proteomes" id="UP000289738">
    <property type="component" value="Chromosome B09"/>
</dbReference>
<dbReference type="Proteomes" id="UP000464620">
    <property type="component" value="Chromosome B09"/>
</dbReference>
<dbReference type="GO" id="GO:0046872">
    <property type="term" value="F:metal ion binding"/>
    <property type="evidence" value="ECO:0007669"/>
    <property type="project" value="UniProtKB-KW"/>
</dbReference>
<keyword evidence="5" id="KW-0325">Glycoprotein</keyword>
<evidence type="ECO:0000313" key="12">
    <source>
        <dbReference type="Proteomes" id="UP000464620"/>
    </source>
</evidence>
<keyword evidence="3" id="KW-0249">Electron transport</keyword>
<dbReference type="EMBL" id="CP031001">
    <property type="protein sequence ID" value="QHN78529.1"/>
    <property type="molecule type" value="Genomic_DNA"/>
</dbReference>
<proteinExistence type="predicted"/>
<evidence type="ECO:0000313" key="11">
    <source>
        <dbReference type="Proteomes" id="UP000289738"/>
    </source>
</evidence>
<sequence length="185" mass="19650">MINMAKVLLSCLLLFAFVVVSCSATTYTVGDTSGWDISTNLETWVADKNFKVGDALVFQYSSSNSVDEVTKKNYDTCDTTDVLASYGNGNTSVPLTRAGDRYFVSGNRLYCLGGMKLHVHIDGDDTTLSPAMAPNAVAGSDQNPATTFQQSPSSKKNTPVSNGVVNFPPNILSLVYVALVAATLG</sequence>
<dbReference type="PROSITE" id="PS51485">
    <property type="entry name" value="PHYTOCYANIN"/>
    <property type="match status" value="1"/>
</dbReference>
<keyword evidence="4" id="KW-0186">Copper</keyword>
<reference evidence="10 11" key="1">
    <citation type="submission" date="2019-01" db="EMBL/GenBank/DDBJ databases">
        <title>Sequencing of cultivated peanut Arachis hypogaea provides insights into genome evolution and oil improvement.</title>
        <authorList>
            <person name="Chen X."/>
        </authorList>
    </citation>
    <scope>NUCLEOTIDE SEQUENCE [LARGE SCALE GENOMIC DNA]</scope>
    <source>
        <strain evidence="11">cv. Fuhuasheng</strain>
        <strain evidence="10">GDAAS-fuhuasheng2018</strain>
        <tissue evidence="10">Leaves</tissue>
    </source>
</reference>
<dbReference type="PANTHER" id="PTHR33021">
    <property type="entry name" value="BLUE COPPER PROTEIN"/>
    <property type="match status" value="1"/>
</dbReference>
<feature type="region of interest" description="Disordered" evidence="6">
    <location>
        <begin position="131"/>
        <end position="161"/>
    </location>
</feature>
<dbReference type="PROSITE" id="PS51257">
    <property type="entry name" value="PROKAR_LIPOPROTEIN"/>
    <property type="match status" value="1"/>
</dbReference>
<dbReference type="Pfam" id="PF02298">
    <property type="entry name" value="Cu_bind_like"/>
    <property type="match status" value="1"/>
</dbReference>
<protein>
    <submittedName>
        <fullName evidence="9">Blue copper protein</fullName>
    </submittedName>
</protein>
<dbReference type="InterPro" id="IPR008972">
    <property type="entry name" value="Cupredoxin"/>
</dbReference>
<feature type="chain" id="PRO_5033431683" evidence="7">
    <location>
        <begin position="25"/>
        <end position="185"/>
    </location>
</feature>
<dbReference type="Gene3D" id="2.60.40.420">
    <property type="entry name" value="Cupredoxins - blue copper proteins"/>
    <property type="match status" value="1"/>
</dbReference>
<evidence type="ECO:0000313" key="9">
    <source>
        <dbReference type="EMBL" id="QHN78529.1"/>
    </source>
</evidence>
<feature type="signal peptide" evidence="7">
    <location>
        <begin position="1"/>
        <end position="24"/>
    </location>
</feature>
<evidence type="ECO:0000256" key="2">
    <source>
        <dbReference type="ARBA" id="ARBA00022723"/>
    </source>
</evidence>
<dbReference type="InterPro" id="IPR003245">
    <property type="entry name" value="Phytocyanin_dom"/>
</dbReference>
<dbReference type="EMBL" id="SDMP01000019">
    <property type="protein sequence ID" value="RYQ92228.1"/>
    <property type="molecule type" value="Genomic_DNA"/>
</dbReference>
<keyword evidence="11" id="KW-1185">Reference proteome</keyword>
<organism evidence="10 11">
    <name type="scientific">Arachis hypogaea</name>
    <name type="common">Peanut</name>
    <dbReference type="NCBI Taxonomy" id="3818"/>
    <lineage>
        <taxon>Eukaryota</taxon>
        <taxon>Viridiplantae</taxon>
        <taxon>Streptophyta</taxon>
        <taxon>Embryophyta</taxon>
        <taxon>Tracheophyta</taxon>
        <taxon>Spermatophyta</taxon>
        <taxon>Magnoliopsida</taxon>
        <taxon>eudicotyledons</taxon>
        <taxon>Gunneridae</taxon>
        <taxon>Pentapetalae</taxon>
        <taxon>rosids</taxon>
        <taxon>fabids</taxon>
        <taxon>Fabales</taxon>
        <taxon>Fabaceae</taxon>
        <taxon>Papilionoideae</taxon>
        <taxon>50 kb inversion clade</taxon>
        <taxon>dalbergioids sensu lato</taxon>
        <taxon>Dalbergieae</taxon>
        <taxon>Pterocarpus clade</taxon>
        <taxon>Arachis</taxon>
    </lineage>
</organism>
<evidence type="ECO:0000259" key="8">
    <source>
        <dbReference type="PROSITE" id="PS51485"/>
    </source>
</evidence>
<evidence type="ECO:0000256" key="6">
    <source>
        <dbReference type="SAM" id="MobiDB-lite"/>
    </source>
</evidence>
<feature type="domain" description="Phytocyanin" evidence="8">
    <location>
        <begin position="25"/>
        <end position="123"/>
    </location>
</feature>
<dbReference type="GO" id="GO:0009055">
    <property type="term" value="F:electron transfer activity"/>
    <property type="evidence" value="ECO:0007669"/>
    <property type="project" value="InterPro"/>
</dbReference>
<keyword evidence="2" id="KW-0479">Metal-binding</keyword>
<name>A0A444XR58_ARAHY</name>
<evidence type="ECO:0000313" key="10">
    <source>
        <dbReference type="EMBL" id="RYQ92228.1"/>
    </source>
</evidence>
<evidence type="ECO:0000256" key="5">
    <source>
        <dbReference type="ARBA" id="ARBA00023180"/>
    </source>
</evidence>
<dbReference type="SUPFAM" id="SSF49503">
    <property type="entry name" value="Cupredoxins"/>
    <property type="match status" value="1"/>
</dbReference>
<evidence type="ECO:0000256" key="1">
    <source>
        <dbReference type="ARBA" id="ARBA00022448"/>
    </source>
</evidence>
<dbReference type="FunFam" id="2.60.40.420:FF:000003">
    <property type="entry name" value="Blue copper"/>
    <property type="match status" value="1"/>
</dbReference>
<gene>
    <name evidence="10" type="ORF">Ahy_B09g098411</name>
    <name evidence="9" type="ORF">DS421_19g662080</name>
</gene>
<dbReference type="STRING" id="3818.A0A444XR58"/>